<reference evidence="1" key="2">
    <citation type="submission" date="2025-08" db="UniProtKB">
        <authorList>
            <consortium name="Ensembl"/>
        </authorList>
    </citation>
    <scope>IDENTIFICATION</scope>
</reference>
<evidence type="ECO:0000313" key="1">
    <source>
        <dbReference type="Ensembl" id="ENSLOCP00000020125.1"/>
    </source>
</evidence>
<dbReference type="EMBL" id="AHAT01015743">
    <property type="status" value="NOT_ANNOTATED_CDS"/>
    <property type="molecule type" value="Genomic_DNA"/>
</dbReference>
<proteinExistence type="predicted"/>
<evidence type="ECO:0000313" key="2">
    <source>
        <dbReference type="Proteomes" id="UP000018468"/>
    </source>
</evidence>
<dbReference type="Bgee" id="ENSLOCG00000016305">
    <property type="expression patterns" value="Expressed in zone of skin and 7 other cell types or tissues"/>
</dbReference>
<organism evidence="1 2">
    <name type="scientific">Lepisosteus oculatus</name>
    <name type="common">Spotted gar</name>
    <dbReference type="NCBI Taxonomy" id="7918"/>
    <lineage>
        <taxon>Eukaryota</taxon>
        <taxon>Metazoa</taxon>
        <taxon>Chordata</taxon>
        <taxon>Craniata</taxon>
        <taxon>Vertebrata</taxon>
        <taxon>Euteleostomi</taxon>
        <taxon>Actinopterygii</taxon>
        <taxon>Neopterygii</taxon>
        <taxon>Holostei</taxon>
        <taxon>Semionotiformes</taxon>
        <taxon>Lepisosteidae</taxon>
        <taxon>Lepisosteus</taxon>
    </lineage>
</organism>
<keyword evidence="2" id="KW-1185">Reference proteome</keyword>
<sequence length="56" mass="6363">LRKYFVSLNNYSTIGKKGIFLQEIKTHGLKLINIVHKLVTHLLKLADGISCPLMLK</sequence>
<dbReference type="Proteomes" id="UP000018468">
    <property type="component" value="Linkage group LG1"/>
</dbReference>
<dbReference type="Ensembl" id="ENSLOCT00000020158.1">
    <property type="protein sequence ID" value="ENSLOCP00000020125.1"/>
    <property type="gene ID" value="ENSLOCG00000016305.1"/>
</dbReference>
<dbReference type="InParanoid" id="W5NHL6"/>
<reference evidence="1" key="3">
    <citation type="submission" date="2025-09" db="UniProtKB">
        <authorList>
            <consortium name="Ensembl"/>
        </authorList>
    </citation>
    <scope>IDENTIFICATION</scope>
</reference>
<accession>W5NHL6</accession>
<dbReference type="AlphaFoldDB" id="W5NHL6"/>
<name>W5NHL6_LEPOC</name>
<reference evidence="2" key="1">
    <citation type="submission" date="2011-12" db="EMBL/GenBank/DDBJ databases">
        <title>The Draft Genome of Lepisosteus oculatus.</title>
        <authorList>
            <consortium name="The Broad Institute Genome Assembly &amp; Analysis Group"/>
            <consortium name="Computational R&amp;D Group"/>
            <consortium name="and Sequencing Platform"/>
            <person name="Di Palma F."/>
            <person name="Alfoldi J."/>
            <person name="Johnson J."/>
            <person name="Berlin A."/>
            <person name="Gnerre S."/>
            <person name="Jaffe D."/>
            <person name="MacCallum I."/>
            <person name="Young S."/>
            <person name="Walker B.J."/>
            <person name="Lander E.S."/>
            <person name="Lindblad-Toh K."/>
        </authorList>
    </citation>
    <scope>NUCLEOTIDE SEQUENCE [LARGE SCALE GENOMIC DNA]</scope>
</reference>
<protein>
    <submittedName>
        <fullName evidence="1">Uncharacterized protein</fullName>
    </submittedName>
</protein>
<dbReference type="HOGENOM" id="CLU_3019580_0_0_1"/>